<evidence type="ECO:0000256" key="6">
    <source>
        <dbReference type="SAM" id="MobiDB-lite"/>
    </source>
</evidence>
<dbReference type="InterPro" id="IPR036922">
    <property type="entry name" value="Rieske_2Fe-2S_sf"/>
</dbReference>
<reference evidence="9 10" key="1">
    <citation type="submission" date="2015-07" db="EMBL/GenBank/DDBJ databases">
        <title>Draft Genome Sequence of Komagataeibacter intermedius Strain AF2, Isolated from Kombucha Tea.</title>
        <authorList>
            <person name="Santos R.A."/>
            <person name="Berretta A.A."/>
            <person name="Barud H.S."/>
            <person name="Ribeiro S.J."/>
            <person name="Gonzalez-Garcia L.N."/>
            <person name="Zucchi T.D."/>
            <person name="Goldman G.H."/>
            <person name="Riano-Pachon D.M."/>
        </authorList>
    </citation>
    <scope>NUCLEOTIDE SEQUENCE [LARGE SCALE GENOMIC DNA]</scope>
    <source>
        <strain evidence="9 10">AF2</strain>
    </source>
</reference>
<keyword evidence="1" id="KW-0001">2Fe-2S</keyword>
<dbReference type="EMBL" id="JUFX02000204">
    <property type="protein sequence ID" value="KPH86304.1"/>
    <property type="molecule type" value="Genomic_DNA"/>
</dbReference>
<evidence type="ECO:0000313" key="8">
    <source>
        <dbReference type="EMBL" id="KPH86304.1"/>
    </source>
</evidence>
<dbReference type="RefSeq" id="WP_242407730.1">
    <property type="nucleotide sequence ID" value="NZ_JUFX02000051.1"/>
</dbReference>
<dbReference type="Proteomes" id="UP000031553">
    <property type="component" value="Unassembled WGS sequence"/>
</dbReference>
<dbReference type="GO" id="GO:0051537">
    <property type="term" value="F:2 iron, 2 sulfur cluster binding"/>
    <property type="evidence" value="ECO:0007669"/>
    <property type="project" value="UniProtKB-KW"/>
</dbReference>
<feature type="domain" description="Rieske" evidence="7">
    <location>
        <begin position="19"/>
        <end position="120"/>
    </location>
</feature>
<dbReference type="InterPro" id="IPR017941">
    <property type="entry name" value="Rieske_2Fe-2S"/>
</dbReference>
<keyword evidence="2" id="KW-0479">Metal-binding</keyword>
<sequence length="329" mass="37077">MSMTDTLLQPFDPDQHAQWYPALRSADLKHQKAIGVYCGSRPVVIVRPEAGLVFALDDRCTHRQVPLSRGVVSGTFIRCPLHGIKFARSGRCYSPDMVLEEMPPRAEGWGCREKEGWIFLYSGNAEDADEALIPSMTHHDGKNWCHETFVCEINAPVLLLMDHVQRFGRGTTTGLVTYLDQSISEQQISSHYRVVASAPLSVLPGMTRNWRATVDTTPVDQNIYLSSEDDTKLLAEIWLGYMPTGRDGRTRVCGKIAIRQDRTRLPGRVSGSLWATLLWKLLWKERSLPEVEWSAIQQSGRPGHSDFFPPAQAMQDLLTKNNQRTDKEG</sequence>
<feature type="region of interest" description="Disordered" evidence="6">
    <location>
        <begin position="299"/>
        <end position="329"/>
    </location>
</feature>
<accession>A0A0C1UYX6</accession>
<name>A0A0C1UYX6_9PROT</name>
<evidence type="ECO:0000259" key="7">
    <source>
        <dbReference type="PROSITE" id="PS51296"/>
    </source>
</evidence>
<dbReference type="AlphaFoldDB" id="A0A0C1UYX6"/>
<organism evidence="9 10">
    <name type="scientific">Komagataeibacter intermedius AF2</name>
    <dbReference type="NCBI Taxonomy" id="1458464"/>
    <lineage>
        <taxon>Bacteria</taxon>
        <taxon>Pseudomonadati</taxon>
        <taxon>Pseudomonadota</taxon>
        <taxon>Alphaproteobacteria</taxon>
        <taxon>Acetobacterales</taxon>
        <taxon>Acetobacteraceae</taxon>
        <taxon>Komagataeibacter</taxon>
    </lineage>
</organism>
<dbReference type="GO" id="GO:0046872">
    <property type="term" value="F:metal ion binding"/>
    <property type="evidence" value="ECO:0007669"/>
    <property type="project" value="UniProtKB-KW"/>
</dbReference>
<keyword evidence="4" id="KW-0408">Iron</keyword>
<dbReference type="PROSITE" id="PS51296">
    <property type="entry name" value="RIESKE"/>
    <property type="match status" value="1"/>
</dbReference>
<dbReference type="PANTHER" id="PTHR21266:SF60">
    <property type="entry name" value="3-KETOSTEROID-9-ALPHA-MONOOXYGENASE, OXYGENASE COMPONENT"/>
    <property type="match status" value="1"/>
</dbReference>
<dbReference type="CDD" id="cd03467">
    <property type="entry name" value="Rieske"/>
    <property type="match status" value="1"/>
</dbReference>
<dbReference type="GO" id="GO:0016491">
    <property type="term" value="F:oxidoreductase activity"/>
    <property type="evidence" value="ECO:0007669"/>
    <property type="project" value="UniProtKB-KW"/>
</dbReference>
<protein>
    <recommendedName>
        <fullName evidence="7">Rieske domain-containing protein</fullName>
    </recommendedName>
</protein>
<evidence type="ECO:0000256" key="3">
    <source>
        <dbReference type="ARBA" id="ARBA00023002"/>
    </source>
</evidence>
<dbReference type="InterPro" id="IPR050584">
    <property type="entry name" value="Cholesterol_7-desaturase"/>
</dbReference>
<dbReference type="PANTHER" id="PTHR21266">
    <property type="entry name" value="IRON-SULFUR DOMAIN CONTAINING PROTEIN"/>
    <property type="match status" value="1"/>
</dbReference>
<proteinExistence type="predicted"/>
<dbReference type="Pfam" id="PF00355">
    <property type="entry name" value="Rieske"/>
    <property type="match status" value="1"/>
</dbReference>
<evidence type="ECO:0000256" key="4">
    <source>
        <dbReference type="ARBA" id="ARBA00023004"/>
    </source>
</evidence>
<dbReference type="SUPFAM" id="SSF50022">
    <property type="entry name" value="ISP domain"/>
    <property type="match status" value="1"/>
</dbReference>
<comment type="caution">
    <text evidence="9">The sequence shown here is derived from an EMBL/GenBank/DDBJ whole genome shotgun (WGS) entry which is preliminary data.</text>
</comment>
<evidence type="ECO:0000256" key="1">
    <source>
        <dbReference type="ARBA" id="ARBA00022714"/>
    </source>
</evidence>
<evidence type="ECO:0000313" key="9">
    <source>
        <dbReference type="EMBL" id="KPH88236.1"/>
    </source>
</evidence>
<evidence type="ECO:0000256" key="5">
    <source>
        <dbReference type="ARBA" id="ARBA00023014"/>
    </source>
</evidence>
<keyword evidence="3" id="KW-0560">Oxidoreductase</keyword>
<gene>
    <name evidence="8" type="ORF">GLUCOINTEAF2_0202830</name>
    <name evidence="9" type="ORF">GLUCOINTEAF2_0203900</name>
</gene>
<dbReference type="EMBL" id="JUFX02000051">
    <property type="protein sequence ID" value="KPH88236.1"/>
    <property type="molecule type" value="Genomic_DNA"/>
</dbReference>
<dbReference type="Gene3D" id="2.102.10.10">
    <property type="entry name" value="Rieske [2Fe-2S] iron-sulphur domain"/>
    <property type="match status" value="1"/>
</dbReference>
<evidence type="ECO:0000313" key="10">
    <source>
        <dbReference type="Proteomes" id="UP000031553"/>
    </source>
</evidence>
<keyword evidence="5" id="KW-0411">Iron-sulfur</keyword>
<evidence type="ECO:0000256" key="2">
    <source>
        <dbReference type="ARBA" id="ARBA00022723"/>
    </source>
</evidence>